<evidence type="ECO:0000256" key="10">
    <source>
        <dbReference type="ARBA" id="ARBA00049729"/>
    </source>
</evidence>
<dbReference type="HOGENOM" id="CLU_049909_1_1_1"/>
<dbReference type="InterPro" id="IPR003675">
    <property type="entry name" value="Rce1/LyrA-like_dom"/>
</dbReference>
<dbReference type="OrthoDB" id="271604at2759"/>
<evidence type="ECO:0000256" key="2">
    <source>
        <dbReference type="ARBA" id="ARBA00006897"/>
    </source>
</evidence>
<keyword evidence="14" id="KW-1185">Reference proteome</keyword>
<dbReference type="eggNOG" id="KOG4130">
    <property type="taxonomic scope" value="Eukaryota"/>
</dbReference>
<dbReference type="RefSeq" id="XP_007912417.1">
    <property type="nucleotide sequence ID" value="XM_007914226.1"/>
</dbReference>
<evidence type="ECO:0000313" key="13">
    <source>
        <dbReference type="EMBL" id="EOO02804.1"/>
    </source>
</evidence>
<dbReference type="EC" id="3.4.26.1" evidence="10"/>
<evidence type="ECO:0000256" key="3">
    <source>
        <dbReference type="ARBA" id="ARBA00022670"/>
    </source>
</evidence>
<dbReference type="InterPro" id="IPR039731">
    <property type="entry name" value="Rce1"/>
</dbReference>
<dbReference type="EMBL" id="KB932897">
    <property type="protein sequence ID" value="EOO02804.1"/>
    <property type="molecule type" value="Genomic_DNA"/>
</dbReference>
<evidence type="ECO:0000256" key="9">
    <source>
        <dbReference type="ARBA" id="ARBA00047280"/>
    </source>
</evidence>
<dbReference type="PANTHER" id="PTHR13046:SF0">
    <property type="entry name" value="CAAX PRENYL PROTEASE 2"/>
    <property type="match status" value="1"/>
</dbReference>
<dbReference type="Proteomes" id="UP000014074">
    <property type="component" value="Unassembled WGS sequence"/>
</dbReference>
<evidence type="ECO:0000256" key="7">
    <source>
        <dbReference type="ARBA" id="ARBA00022989"/>
    </source>
</evidence>
<evidence type="ECO:0000256" key="4">
    <source>
        <dbReference type="ARBA" id="ARBA00022692"/>
    </source>
</evidence>
<keyword evidence="4 11" id="KW-0812">Transmembrane</keyword>
<dbReference type="GO" id="GO:0071586">
    <property type="term" value="P:CAAX-box protein processing"/>
    <property type="evidence" value="ECO:0007669"/>
    <property type="project" value="InterPro"/>
</dbReference>
<feature type="transmembrane region" description="Helical" evidence="11">
    <location>
        <begin position="44"/>
        <end position="64"/>
    </location>
</feature>
<accession>R8BU29</accession>
<protein>
    <recommendedName>
        <fullName evidence="10">intramembrane prenyl-peptidase Rce1</fullName>
        <ecNumber evidence="10">3.4.26.1</ecNumber>
    </recommendedName>
</protein>
<feature type="transmembrane region" description="Helical" evidence="11">
    <location>
        <begin position="84"/>
        <end position="105"/>
    </location>
</feature>
<organism evidence="13 14">
    <name type="scientific">Phaeoacremonium minimum (strain UCR-PA7)</name>
    <name type="common">Esca disease fungus</name>
    <name type="synonym">Togninia minima</name>
    <dbReference type="NCBI Taxonomy" id="1286976"/>
    <lineage>
        <taxon>Eukaryota</taxon>
        <taxon>Fungi</taxon>
        <taxon>Dikarya</taxon>
        <taxon>Ascomycota</taxon>
        <taxon>Pezizomycotina</taxon>
        <taxon>Sordariomycetes</taxon>
        <taxon>Sordariomycetidae</taxon>
        <taxon>Togniniales</taxon>
        <taxon>Togniniaceae</taxon>
        <taxon>Phaeoacremonium</taxon>
    </lineage>
</organism>
<evidence type="ECO:0000259" key="12">
    <source>
        <dbReference type="Pfam" id="PF02517"/>
    </source>
</evidence>
<evidence type="ECO:0000256" key="8">
    <source>
        <dbReference type="ARBA" id="ARBA00023136"/>
    </source>
</evidence>
<reference evidence="14" key="1">
    <citation type="journal article" date="2013" name="Genome Announc.">
        <title>Draft genome sequence of the ascomycete Phaeoacremonium aleophilum strain UCR-PA7, a causal agent of the esca disease complex in grapevines.</title>
        <authorList>
            <person name="Blanco-Ulate B."/>
            <person name="Rolshausen P."/>
            <person name="Cantu D."/>
        </authorList>
    </citation>
    <scope>NUCLEOTIDE SEQUENCE [LARGE SCALE GENOMIC DNA]</scope>
    <source>
        <strain evidence="14">UCR-PA7</strain>
    </source>
</reference>
<evidence type="ECO:0000313" key="14">
    <source>
        <dbReference type="Proteomes" id="UP000014074"/>
    </source>
</evidence>
<dbReference type="Pfam" id="PF02517">
    <property type="entry name" value="Rce1-like"/>
    <property type="match status" value="1"/>
</dbReference>
<comment type="subcellular location">
    <subcellularLocation>
        <location evidence="1">Endoplasmic reticulum membrane</location>
        <topology evidence="1">Multi-pass membrane protein</topology>
    </subcellularLocation>
</comment>
<keyword evidence="8 11" id="KW-0472">Membrane</keyword>
<dbReference type="PANTHER" id="PTHR13046">
    <property type="entry name" value="PROTEASE U48 CAAX PRENYL PROTEASE RCE1"/>
    <property type="match status" value="1"/>
</dbReference>
<feature type="transmembrane region" description="Helical" evidence="11">
    <location>
        <begin position="188"/>
        <end position="213"/>
    </location>
</feature>
<dbReference type="GeneID" id="19321816"/>
<dbReference type="AlphaFoldDB" id="R8BU29"/>
<keyword evidence="6" id="KW-0256">Endoplasmic reticulum</keyword>
<comment type="similarity">
    <text evidence="2">Belongs to the peptidase U48 family.</text>
</comment>
<feature type="transmembrane region" description="Helical" evidence="11">
    <location>
        <begin position="6"/>
        <end position="23"/>
    </location>
</feature>
<name>R8BU29_PHAM7</name>
<keyword evidence="3 13" id="KW-0645">Protease</keyword>
<dbReference type="KEGG" id="tmn:UCRPA7_1647"/>
<gene>
    <name evidence="13" type="ORF">UCRPA7_1647</name>
</gene>
<comment type="catalytic activity">
    <reaction evidence="9">
        <text>Hydrolyzes the peptide bond -P2-(S-farnesyl or geranylgeranyl)C-P1'-P2'-P3'-COOH where P1' and P2' are amino acids with aliphatic sidechains and P3' is any C-terminal residue.</text>
        <dbReference type="EC" id="3.4.26.1"/>
    </reaction>
</comment>
<evidence type="ECO:0000256" key="1">
    <source>
        <dbReference type="ARBA" id="ARBA00004477"/>
    </source>
</evidence>
<feature type="transmembrane region" description="Helical" evidence="11">
    <location>
        <begin position="259"/>
        <end position="277"/>
    </location>
</feature>
<proteinExistence type="inferred from homology"/>
<keyword evidence="5" id="KW-0378">Hydrolase</keyword>
<evidence type="ECO:0000256" key="11">
    <source>
        <dbReference type="SAM" id="Phobius"/>
    </source>
</evidence>
<feature type="transmembrane region" description="Helical" evidence="11">
    <location>
        <begin position="219"/>
        <end position="238"/>
    </location>
</feature>
<dbReference type="GO" id="GO:0004222">
    <property type="term" value="F:metalloendopeptidase activity"/>
    <property type="evidence" value="ECO:0007669"/>
    <property type="project" value="InterPro"/>
</dbReference>
<keyword evidence="7 11" id="KW-1133">Transmembrane helix</keyword>
<dbReference type="GO" id="GO:0005789">
    <property type="term" value="C:endoplasmic reticulum membrane"/>
    <property type="evidence" value="ECO:0007669"/>
    <property type="project" value="UniProtKB-SubCell"/>
</dbReference>
<feature type="domain" description="CAAX prenyl protease 2/Lysostaphin resistance protein A-like" evidence="12">
    <location>
        <begin position="125"/>
        <end position="232"/>
    </location>
</feature>
<sequence length="294" mass="32807">MAVSLLILYTLIYVVPFYLSSRTRPSPTLSRDAPSVIRARITSVSLTCFVCSVTTLWVLCRVAKATAHDAAHTLGYWPVGLTETASSLLLTAVLFLGPLFEYLIVEAGWREWSTLAPVKELFNEWTTWRNIVAGPVTEEVLFRSAAVPLMLIARTSVTRTIFMSPLIFGLAHVHHFYEFRITNPRVPIAAAILRSVFQLAYTTLFGSYATFLYLRTGSLLAICLVHAFCNCMGLPRVWGRVQPISGYSQEASTEQKGNVLWTAAYYVLLVTGAALWYRNLWVLTESSNALVAVR</sequence>
<evidence type="ECO:0000256" key="6">
    <source>
        <dbReference type="ARBA" id="ARBA00022824"/>
    </source>
</evidence>
<evidence type="ECO:0000256" key="5">
    <source>
        <dbReference type="ARBA" id="ARBA00022801"/>
    </source>
</evidence>